<keyword evidence="1" id="KW-0472">Membrane</keyword>
<protein>
    <submittedName>
        <fullName evidence="2">Uncharacterized protein</fullName>
    </submittedName>
</protein>
<feature type="transmembrane region" description="Helical" evidence="1">
    <location>
        <begin position="185"/>
        <end position="204"/>
    </location>
</feature>
<gene>
    <name evidence="2" type="ORF">D0962_05430</name>
</gene>
<accession>A0A6M0S2U3</accession>
<evidence type="ECO:0000313" key="2">
    <source>
        <dbReference type="EMBL" id="NEZ62222.1"/>
    </source>
</evidence>
<keyword evidence="1" id="KW-0812">Transmembrane</keyword>
<sequence length="236" mass="27066">MEQLKYFLGPFELFAAIIGGSPFIVAGFLLYNPVESLADLAPVIQSSGTLAISFTFLFLSYIIGGTVQTLSWRYFLLLCHVFKQEYLYMDSQLRERDKKLKQAELGNTSSLDFEDRLVLQLQQKIGLPKKMRWINARLKAYLRENNSPSVTAAEMHTASHIMYRNLSLGCLILGFVSLINTFRVSSLELLIVAPLFGYVAYLMFRRSVSFKKWQNRELLLGFYFAVTKEIVPRESD</sequence>
<evidence type="ECO:0000313" key="3">
    <source>
        <dbReference type="Proteomes" id="UP000473574"/>
    </source>
</evidence>
<dbReference type="AlphaFoldDB" id="A0A6M0S2U3"/>
<name>A0A6M0S2U3_9CYAN</name>
<feature type="transmembrane region" description="Helical" evidence="1">
    <location>
        <begin position="43"/>
        <end position="63"/>
    </location>
</feature>
<feature type="transmembrane region" description="Helical" evidence="1">
    <location>
        <begin position="161"/>
        <end position="179"/>
    </location>
</feature>
<dbReference type="Proteomes" id="UP000473574">
    <property type="component" value="Unassembled WGS sequence"/>
</dbReference>
<comment type="caution">
    <text evidence="2">The sequence shown here is derived from an EMBL/GenBank/DDBJ whole genome shotgun (WGS) entry which is preliminary data.</text>
</comment>
<dbReference type="EMBL" id="QZCE01000001">
    <property type="protein sequence ID" value="NEZ62222.1"/>
    <property type="molecule type" value="Genomic_DNA"/>
</dbReference>
<organism evidence="2 3">
    <name type="scientific">Adonisia turfae CCMR0082</name>
    <dbReference type="NCBI Taxonomy" id="2304604"/>
    <lineage>
        <taxon>Bacteria</taxon>
        <taxon>Bacillati</taxon>
        <taxon>Cyanobacteriota</taxon>
        <taxon>Adonisia</taxon>
        <taxon>Adonisia turfae</taxon>
    </lineage>
</organism>
<proteinExistence type="predicted"/>
<feature type="transmembrane region" description="Helical" evidence="1">
    <location>
        <begin position="12"/>
        <end position="31"/>
    </location>
</feature>
<dbReference type="RefSeq" id="WP_163660503.1">
    <property type="nucleotide sequence ID" value="NZ_QZCE01000001.1"/>
</dbReference>
<reference evidence="2 3" key="1">
    <citation type="journal article" date="2020" name="Microb. Ecol.">
        <title>Ecogenomics of the Marine Benthic Filamentous Cyanobacterium Adonisia.</title>
        <authorList>
            <person name="Walter J.M."/>
            <person name="Coutinho F.H."/>
            <person name="Leomil L."/>
            <person name="Hargreaves P.I."/>
            <person name="Campeao M.E."/>
            <person name="Vieira V.V."/>
            <person name="Silva B.S."/>
            <person name="Fistarol G.O."/>
            <person name="Salomon P.S."/>
            <person name="Sawabe T."/>
            <person name="Mino S."/>
            <person name="Hosokawa M."/>
            <person name="Miyashita H."/>
            <person name="Maruyama F."/>
            <person name="van Verk M.C."/>
            <person name="Dutilh B.E."/>
            <person name="Thompson C.C."/>
            <person name="Thompson F.L."/>
        </authorList>
    </citation>
    <scope>NUCLEOTIDE SEQUENCE [LARGE SCALE GENOMIC DNA]</scope>
    <source>
        <strain evidence="2 3">CCMR0082</strain>
    </source>
</reference>
<keyword evidence="1" id="KW-1133">Transmembrane helix</keyword>
<evidence type="ECO:0000256" key="1">
    <source>
        <dbReference type="SAM" id="Phobius"/>
    </source>
</evidence>